<feature type="compositionally biased region" description="Polar residues" evidence="1">
    <location>
        <begin position="406"/>
        <end position="418"/>
    </location>
</feature>
<evidence type="ECO:0000256" key="1">
    <source>
        <dbReference type="SAM" id="MobiDB-lite"/>
    </source>
</evidence>
<name>A0A8T2U4V5_CERRI</name>
<dbReference type="OrthoDB" id="1926966at2759"/>
<reference evidence="2" key="1">
    <citation type="submission" date="2021-08" db="EMBL/GenBank/DDBJ databases">
        <title>WGS assembly of Ceratopteris richardii.</title>
        <authorList>
            <person name="Marchant D.B."/>
            <person name="Chen G."/>
            <person name="Jenkins J."/>
            <person name="Shu S."/>
            <person name="Leebens-Mack J."/>
            <person name="Grimwood J."/>
            <person name="Schmutz J."/>
            <person name="Soltis P."/>
            <person name="Soltis D."/>
            <person name="Chen Z.-H."/>
        </authorList>
    </citation>
    <scope>NUCLEOTIDE SEQUENCE</scope>
    <source>
        <strain evidence="2">Whitten #5841</strain>
        <tissue evidence="2">Leaf</tissue>
    </source>
</reference>
<dbReference type="PANTHER" id="PTHR34285:SF3">
    <property type="entry name" value="OS08G0510800 PROTEIN"/>
    <property type="match status" value="1"/>
</dbReference>
<dbReference type="Proteomes" id="UP000825935">
    <property type="component" value="Chromosome 9"/>
</dbReference>
<comment type="caution">
    <text evidence="2">The sequence shown here is derived from an EMBL/GenBank/DDBJ whole genome shotgun (WGS) entry which is preliminary data.</text>
</comment>
<dbReference type="EMBL" id="CM035414">
    <property type="protein sequence ID" value="KAH7430353.1"/>
    <property type="molecule type" value="Genomic_DNA"/>
</dbReference>
<accession>A0A8T2U4V5</accession>
<keyword evidence="3" id="KW-1185">Reference proteome</keyword>
<dbReference type="OMA" id="ANSVHAR"/>
<organism evidence="2 3">
    <name type="scientific">Ceratopteris richardii</name>
    <name type="common">Triangle waterfern</name>
    <dbReference type="NCBI Taxonomy" id="49495"/>
    <lineage>
        <taxon>Eukaryota</taxon>
        <taxon>Viridiplantae</taxon>
        <taxon>Streptophyta</taxon>
        <taxon>Embryophyta</taxon>
        <taxon>Tracheophyta</taxon>
        <taxon>Polypodiopsida</taxon>
        <taxon>Polypodiidae</taxon>
        <taxon>Polypodiales</taxon>
        <taxon>Pteridineae</taxon>
        <taxon>Pteridaceae</taxon>
        <taxon>Parkerioideae</taxon>
        <taxon>Ceratopteris</taxon>
    </lineage>
</organism>
<gene>
    <name evidence="2" type="ORF">KP509_09G095100</name>
</gene>
<evidence type="ECO:0000313" key="3">
    <source>
        <dbReference type="Proteomes" id="UP000825935"/>
    </source>
</evidence>
<feature type="region of interest" description="Disordered" evidence="1">
    <location>
        <begin position="402"/>
        <end position="443"/>
    </location>
</feature>
<protein>
    <submittedName>
        <fullName evidence="2">Uncharacterized protein</fullName>
    </submittedName>
</protein>
<sequence>MKASIKFREERNPLFRAKFPLKVGGLPFSSGITVGSSQELSVHVGTFFHIGPSVKVAFKPNDGGNPLSVVLKMGFGQWASPQGAAMTLRAEFLISSKGRDPIFTLSLKPRLGDFSLQKHFSRLKLPHRNDMVAQDAGVTSHFDIANDKQDVLTPRGDSKLFSRHTNGNLTEKDRARSPSVDSVVIGSNFSLKIEGLEKEWKGKHEKKQKAEGVKELYNGVGKTMNGNGNLIDVQNGFLKGQDRTDDDGKQSSTLLFAGVCNQLQGSKFLTHSKFPLGTKAQLNIRWGAKSLEDIFHSWDGSLPTLLSSCRIPSLIIDKLSFEQMPQVEKPRTSSLDRGFIGGGLLPAGFPEDNEELAQVVLLCSNMKRQMQLLQMENHVLRNSMEDMRSKVEVRGYNYVNKGSDCGASSKSHPPTRSFSELDGSWMAQNGREEDSGKDNTGII</sequence>
<dbReference type="PANTHER" id="PTHR34285">
    <property type="entry name" value="OS08G0510800 PROTEIN"/>
    <property type="match status" value="1"/>
</dbReference>
<dbReference type="EMBL" id="CM035414">
    <property type="protein sequence ID" value="KAH7430352.1"/>
    <property type="molecule type" value="Genomic_DNA"/>
</dbReference>
<evidence type="ECO:0000313" key="2">
    <source>
        <dbReference type="EMBL" id="KAH7430352.1"/>
    </source>
</evidence>
<dbReference type="AlphaFoldDB" id="A0A8T2U4V5"/>
<feature type="region of interest" description="Disordered" evidence="1">
    <location>
        <begin position="155"/>
        <end position="176"/>
    </location>
</feature>
<proteinExistence type="predicted"/>